<proteinExistence type="predicted"/>
<dbReference type="GO" id="GO:0005829">
    <property type="term" value="C:cytosol"/>
    <property type="evidence" value="ECO:0007669"/>
    <property type="project" value="TreeGrafter"/>
</dbReference>
<dbReference type="CDD" id="cd00093">
    <property type="entry name" value="HTH_XRE"/>
    <property type="match status" value="1"/>
</dbReference>
<organism evidence="3 4">
    <name type="scientific">Nocardioides panacis</name>
    <dbReference type="NCBI Taxonomy" id="2849501"/>
    <lineage>
        <taxon>Bacteria</taxon>
        <taxon>Bacillati</taxon>
        <taxon>Actinomycetota</taxon>
        <taxon>Actinomycetes</taxon>
        <taxon>Propionibacteriales</taxon>
        <taxon>Nocardioidaceae</taxon>
        <taxon>Nocardioides</taxon>
    </lineage>
</organism>
<gene>
    <name evidence="3" type="ORF">KRR39_18830</name>
</gene>
<evidence type="ECO:0000259" key="2">
    <source>
        <dbReference type="PROSITE" id="PS50943"/>
    </source>
</evidence>
<dbReference type="EMBL" id="CP077062">
    <property type="protein sequence ID" value="QWZ07475.1"/>
    <property type="molecule type" value="Genomic_DNA"/>
</dbReference>
<dbReference type="KEGG" id="nps:KRR39_18830"/>
<evidence type="ECO:0000256" key="1">
    <source>
        <dbReference type="ARBA" id="ARBA00023125"/>
    </source>
</evidence>
<sequence>MSSTIGTRIRDLRQSKGLTQQALAGDGISSGYVSLIESGKRTPSDDVVRRLAKRLGVPVEALVVADQPSADADQARMEMNFARMALANGDSAQAVRGLQSLPLDQMDSRTALDAALVLAEALAQTGELTQAVGTLESIIARCRREQSWVTLATASASLVMMYVESGDSDRACLTAEAAVDEIVVAGLEGTDEHIRLGAVLVWACYERGDLLYATRRAEELIEVADRLGSSRARGAIYWNASMVAHGRGRVTDALRLSERALALVAEEESGRDLPRLRLHYAWLLLNNDSPQAREALAQLDRAESDPAILGDKFDLGNAATMRGRAHLFLDELDDAAEQAARALQLLGPSDHINRAEALLLLGDVGAARGDDDLRNEAYGEMELVLSTMEQSRMVARMWRALGDALRESGDALGSIGAYDRALGMIGMPRRARSRMRHLINT</sequence>
<dbReference type="Pfam" id="PF01381">
    <property type="entry name" value="HTH_3"/>
    <property type="match status" value="1"/>
</dbReference>
<dbReference type="AlphaFoldDB" id="A0A975XZJ4"/>
<dbReference type="GO" id="GO:0003700">
    <property type="term" value="F:DNA-binding transcription factor activity"/>
    <property type="evidence" value="ECO:0007669"/>
    <property type="project" value="TreeGrafter"/>
</dbReference>
<dbReference type="RefSeq" id="WP_216938986.1">
    <property type="nucleotide sequence ID" value="NZ_CP077062.1"/>
</dbReference>
<protein>
    <submittedName>
        <fullName evidence="3">Helix-turn-helix domain-containing protein</fullName>
    </submittedName>
</protein>
<dbReference type="InterPro" id="IPR050807">
    <property type="entry name" value="TransReg_Diox_bact_type"/>
</dbReference>
<dbReference type="Proteomes" id="UP000683575">
    <property type="component" value="Chromosome"/>
</dbReference>
<dbReference type="PROSITE" id="PS50943">
    <property type="entry name" value="HTH_CROC1"/>
    <property type="match status" value="1"/>
</dbReference>
<name>A0A975XZJ4_9ACTN</name>
<feature type="domain" description="HTH cro/C1-type" evidence="2">
    <location>
        <begin position="9"/>
        <end position="62"/>
    </location>
</feature>
<evidence type="ECO:0000313" key="4">
    <source>
        <dbReference type="Proteomes" id="UP000683575"/>
    </source>
</evidence>
<evidence type="ECO:0000313" key="3">
    <source>
        <dbReference type="EMBL" id="QWZ07475.1"/>
    </source>
</evidence>
<dbReference type="GO" id="GO:0003677">
    <property type="term" value="F:DNA binding"/>
    <property type="evidence" value="ECO:0007669"/>
    <property type="project" value="UniProtKB-KW"/>
</dbReference>
<dbReference type="PANTHER" id="PTHR46797">
    <property type="entry name" value="HTH-TYPE TRANSCRIPTIONAL REGULATOR"/>
    <property type="match status" value="1"/>
</dbReference>
<dbReference type="SMART" id="SM00530">
    <property type="entry name" value="HTH_XRE"/>
    <property type="match status" value="1"/>
</dbReference>
<dbReference type="InterPro" id="IPR001387">
    <property type="entry name" value="Cro/C1-type_HTH"/>
</dbReference>
<dbReference type="PANTHER" id="PTHR46797:SF1">
    <property type="entry name" value="METHYLPHOSPHONATE SYNTHASE"/>
    <property type="match status" value="1"/>
</dbReference>
<keyword evidence="1" id="KW-0238">DNA-binding</keyword>
<accession>A0A975XZJ4</accession>
<reference evidence="3" key="1">
    <citation type="submission" date="2021-06" db="EMBL/GenBank/DDBJ databases">
        <title>Complete genome sequence of Nocardioides sp. G188.</title>
        <authorList>
            <person name="Im W.-T."/>
        </authorList>
    </citation>
    <scope>NUCLEOTIDE SEQUENCE</scope>
    <source>
        <strain evidence="3">G188</strain>
    </source>
</reference>
<keyword evidence="4" id="KW-1185">Reference proteome</keyword>